<feature type="domain" description="EH" evidence="4">
    <location>
        <begin position="157"/>
        <end position="249"/>
    </location>
</feature>
<dbReference type="PROSITE" id="PS50222">
    <property type="entry name" value="EF_HAND_2"/>
    <property type="match status" value="2"/>
</dbReference>
<dbReference type="InterPro" id="IPR000261">
    <property type="entry name" value="EH_dom"/>
</dbReference>
<evidence type="ECO:0000313" key="6">
    <source>
        <dbReference type="WBParaSite" id="MCU_005601-RB"/>
    </source>
</evidence>
<evidence type="ECO:0000259" key="4">
    <source>
        <dbReference type="PROSITE" id="PS50031"/>
    </source>
</evidence>
<dbReference type="GO" id="GO:0005886">
    <property type="term" value="C:plasma membrane"/>
    <property type="evidence" value="ECO:0007669"/>
    <property type="project" value="TreeGrafter"/>
</dbReference>
<feature type="coiled-coil region" evidence="2">
    <location>
        <begin position="414"/>
        <end position="441"/>
    </location>
</feature>
<dbReference type="PANTHER" id="PTHR11216:SF174">
    <property type="entry name" value="GH06923P"/>
    <property type="match status" value="1"/>
</dbReference>
<dbReference type="PROSITE" id="PS50330">
    <property type="entry name" value="UIM"/>
    <property type="match status" value="1"/>
</dbReference>
<dbReference type="SUPFAM" id="SSF47473">
    <property type="entry name" value="EF-hand"/>
    <property type="match status" value="2"/>
</dbReference>
<feature type="region of interest" description="Disordered" evidence="3">
    <location>
        <begin position="542"/>
        <end position="705"/>
    </location>
</feature>
<keyword evidence="1" id="KW-0106">Calcium</keyword>
<feature type="domain" description="EH" evidence="4">
    <location>
        <begin position="14"/>
        <end position="102"/>
    </location>
</feature>
<dbReference type="InterPro" id="IPR018247">
    <property type="entry name" value="EF_Hand_1_Ca_BS"/>
</dbReference>
<feature type="compositionally biased region" description="Polar residues" evidence="3">
    <location>
        <begin position="659"/>
        <end position="668"/>
    </location>
</feature>
<sequence length="722" mass="78907">MGGSSSEWAIPSDNIKKYESMFESMERCSDKVSGEVMKKFLHDTKLPVEILRAIWDLSDLDKDGFLDRFEFILTMHLVCHCLEGRPLPQTLPLDLVPPNKRGGASEPLALMPPSSLSDHGIVSLSQASPLFATHVSQGFPEGQPPPQTLEWAVPKALQAQIAPVFLSMDKDVDGLVAGADVHDFFVNSSLPQAVLARIWDLVDLQHNGLLNQEQFIVAVHLANEQIASRCSRALPETLPPALIPPSLRPVTLEPSEYEESNKLLAEIDKLRRERLCVEAESARLTTDANQRSTEVSKLQAAEETLLQTSQTLASQRTRAERYVADLIERRTLLQSQMSEVANKVKEQQASVEALRGQVTNQQISIRTQEEEVAQLRSAITDRKREETGLLQQIAERRTRVEAVETENRSISDRNDQESKRIASLELVREQLLQALDQYAKLLAGDTSVTEPDDEHIQKLTLATAREERVDPSQPGASMQPLFQMNANENFGAFPSSTAFPPPNSAFPAAPNKNGSSVFGADPFDPGSGDAFGFGTQPANFATASSSHDLDPFVPVQQNSPDPFSPQLKGSSDHHSKSSFDSNKFDAVFGSAPTESTPFSSNASSNSKKVPPPRPATQPNVSKHRGSHTDGAARQNDSPKGKLRGVFGKAGGGGAGKSLLTRSTSSNHSGQGGAGHHVMSEEEQLRWATLESRRSAEQEEMLRAKEEADLELALRLSRLESGT</sequence>
<evidence type="ECO:0000256" key="1">
    <source>
        <dbReference type="ARBA" id="ARBA00022837"/>
    </source>
</evidence>
<dbReference type="AlphaFoldDB" id="A0A5K3F7K8"/>
<evidence type="ECO:0000259" key="5">
    <source>
        <dbReference type="PROSITE" id="PS50222"/>
    </source>
</evidence>
<dbReference type="GO" id="GO:0016197">
    <property type="term" value="P:endosomal transport"/>
    <property type="evidence" value="ECO:0007669"/>
    <property type="project" value="TreeGrafter"/>
</dbReference>
<accession>A0A5K3F7K8</accession>
<dbReference type="PANTHER" id="PTHR11216">
    <property type="entry name" value="EH DOMAIN"/>
    <property type="match status" value="1"/>
</dbReference>
<dbReference type="PROSITE" id="PS00018">
    <property type="entry name" value="EF_HAND_1"/>
    <property type="match status" value="1"/>
</dbReference>
<dbReference type="WBParaSite" id="MCU_005601-RB">
    <property type="protein sequence ID" value="MCU_005601-RB"/>
    <property type="gene ID" value="MCU_005601"/>
</dbReference>
<reference evidence="6" key="1">
    <citation type="submission" date="2019-11" db="UniProtKB">
        <authorList>
            <consortium name="WormBaseParasite"/>
        </authorList>
    </citation>
    <scope>IDENTIFICATION</scope>
</reference>
<dbReference type="CDD" id="cd00052">
    <property type="entry name" value="EH"/>
    <property type="match status" value="2"/>
</dbReference>
<organism evidence="6">
    <name type="scientific">Mesocestoides corti</name>
    <name type="common">Flatworm</name>
    <dbReference type="NCBI Taxonomy" id="53468"/>
    <lineage>
        <taxon>Eukaryota</taxon>
        <taxon>Metazoa</taxon>
        <taxon>Spiralia</taxon>
        <taxon>Lophotrochozoa</taxon>
        <taxon>Platyhelminthes</taxon>
        <taxon>Cestoda</taxon>
        <taxon>Eucestoda</taxon>
        <taxon>Cyclophyllidea</taxon>
        <taxon>Mesocestoididae</taxon>
        <taxon>Mesocestoides</taxon>
    </lineage>
</organism>
<feature type="coiled-coil region" evidence="2">
    <location>
        <begin position="337"/>
        <end position="385"/>
    </location>
</feature>
<dbReference type="SMART" id="SM00027">
    <property type="entry name" value="EH"/>
    <property type="match status" value="2"/>
</dbReference>
<name>A0A5K3F7K8_MESCO</name>
<evidence type="ECO:0000256" key="2">
    <source>
        <dbReference type="SAM" id="Coils"/>
    </source>
</evidence>
<dbReference type="Gene3D" id="1.10.238.10">
    <property type="entry name" value="EF-hand"/>
    <property type="match status" value="2"/>
</dbReference>
<dbReference type="InterPro" id="IPR011992">
    <property type="entry name" value="EF-hand-dom_pair"/>
</dbReference>
<dbReference type="InterPro" id="IPR003903">
    <property type="entry name" value="UIM_dom"/>
</dbReference>
<dbReference type="PROSITE" id="PS50031">
    <property type="entry name" value="EH"/>
    <property type="match status" value="2"/>
</dbReference>
<dbReference type="InterPro" id="IPR002048">
    <property type="entry name" value="EF_hand_dom"/>
</dbReference>
<feature type="domain" description="EF-hand" evidence="5">
    <location>
        <begin position="46"/>
        <end position="81"/>
    </location>
</feature>
<dbReference type="GO" id="GO:0005509">
    <property type="term" value="F:calcium ion binding"/>
    <property type="evidence" value="ECO:0007669"/>
    <property type="project" value="InterPro"/>
</dbReference>
<dbReference type="SMART" id="SM00054">
    <property type="entry name" value="EFh"/>
    <property type="match status" value="2"/>
</dbReference>
<dbReference type="GO" id="GO:0005737">
    <property type="term" value="C:cytoplasm"/>
    <property type="evidence" value="ECO:0007669"/>
    <property type="project" value="TreeGrafter"/>
</dbReference>
<evidence type="ECO:0000256" key="3">
    <source>
        <dbReference type="SAM" id="MobiDB-lite"/>
    </source>
</evidence>
<feature type="domain" description="EF-hand" evidence="5">
    <location>
        <begin position="190"/>
        <end position="225"/>
    </location>
</feature>
<dbReference type="GO" id="GO:0006897">
    <property type="term" value="P:endocytosis"/>
    <property type="evidence" value="ECO:0007669"/>
    <property type="project" value="TreeGrafter"/>
</dbReference>
<proteinExistence type="predicted"/>
<protein>
    <submittedName>
        <fullName evidence="6">Epidermal growth factor receptor substrate 15-like 1</fullName>
    </submittedName>
</protein>
<feature type="compositionally biased region" description="Low complexity" evidence="3">
    <location>
        <begin position="595"/>
        <end position="608"/>
    </location>
</feature>
<dbReference type="Pfam" id="PF12763">
    <property type="entry name" value="EH"/>
    <property type="match status" value="2"/>
</dbReference>
<keyword evidence="2" id="KW-0175">Coiled coil</keyword>
<feature type="compositionally biased region" description="Basic and acidic residues" evidence="3">
    <location>
        <begin position="677"/>
        <end position="705"/>
    </location>
</feature>